<evidence type="ECO:0000313" key="2">
    <source>
        <dbReference type="Proteomes" id="UP000076154"/>
    </source>
</evidence>
<comment type="caution">
    <text evidence="1">The sequence shown here is derived from an EMBL/GenBank/DDBJ whole genome shotgun (WGS) entry which is preliminary data.</text>
</comment>
<proteinExistence type="predicted"/>
<reference evidence="1" key="1">
    <citation type="submission" date="2018-04" db="EMBL/GenBank/DDBJ databases">
        <title>Whole genome sequencing of Hypsizygus marmoreus.</title>
        <authorList>
            <person name="Choi I.-G."/>
            <person name="Min B."/>
            <person name="Kim J.-G."/>
            <person name="Kim S."/>
            <person name="Oh Y.-L."/>
            <person name="Kong W.-S."/>
            <person name="Park H."/>
            <person name="Jeong J."/>
            <person name="Song E.-S."/>
        </authorList>
    </citation>
    <scope>NUCLEOTIDE SEQUENCE [LARGE SCALE GENOMIC DNA]</scope>
    <source>
        <strain evidence="1">51987-8</strain>
    </source>
</reference>
<keyword evidence="2" id="KW-1185">Reference proteome</keyword>
<dbReference type="AlphaFoldDB" id="A0A369KBI0"/>
<evidence type="ECO:0000313" key="1">
    <source>
        <dbReference type="EMBL" id="RDB30227.1"/>
    </source>
</evidence>
<accession>A0A369KBI0</accession>
<name>A0A369KBI0_HYPMA</name>
<sequence length="267" mass="30486">MFMRYRNSLISLSLEVPSSPLNNSDRFTQKKFIPCFTDSGLQRLAENPLIFVLSWISRLGLMLCVIEAWIVLVQDLQKDCLCLYFRLEDPSTVVMGGHDEVKRMVLRTLNEWLDTDLQERWSMTCHTHTQQENKLTLNLGQDDTISALHQLHVFRPNDPCLGFVGGMQEAPRHKFLIVIDETMPYQTIRKGRCYKVQPMHSAAASHEIRRHGEERICLSSGCARVGETGDTSVLGKSELELRILRVESASGWSAVDFNVSTLRFTVN</sequence>
<dbReference type="EMBL" id="LUEZ02000006">
    <property type="protein sequence ID" value="RDB30227.1"/>
    <property type="molecule type" value="Genomic_DNA"/>
</dbReference>
<dbReference type="InParanoid" id="A0A369KBI0"/>
<gene>
    <name evidence="1" type="ORF">Hypma_010448</name>
</gene>
<protein>
    <submittedName>
        <fullName evidence="1">Uncharacterized protein</fullName>
    </submittedName>
</protein>
<dbReference type="Proteomes" id="UP000076154">
    <property type="component" value="Unassembled WGS sequence"/>
</dbReference>
<organism evidence="1 2">
    <name type="scientific">Hypsizygus marmoreus</name>
    <name type="common">White beech mushroom</name>
    <name type="synonym">Agaricus marmoreus</name>
    <dbReference type="NCBI Taxonomy" id="39966"/>
    <lineage>
        <taxon>Eukaryota</taxon>
        <taxon>Fungi</taxon>
        <taxon>Dikarya</taxon>
        <taxon>Basidiomycota</taxon>
        <taxon>Agaricomycotina</taxon>
        <taxon>Agaricomycetes</taxon>
        <taxon>Agaricomycetidae</taxon>
        <taxon>Agaricales</taxon>
        <taxon>Tricholomatineae</taxon>
        <taxon>Lyophyllaceae</taxon>
        <taxon>Hypsizygus</taxon>
    </lineage>
</organism>